<reference evidence="1" key="1">
    <citation type="submission" date="2006-05" db="EMBL/GenBank/DDBJ databases">
        <title>Simultaneous high-throughput recombinational cloning of open reading frames in closed and open configurations.</title>
        <authorList>
            <person name="Underwood B.A."/>
            <person name="Vanderhaeghen R."/>
            <person name="Whitford R."/>
            <person name="Town C.D."/>
            <person name="Hilson P."/>
        </authorList>
    </citation>
    <scope>NUCLEOTIDE SEQUENCE</scope>
</reference>
<name>A0MED1_ARATH</name>
<sequence length="53" mass="6043">MRIPMNLGYGRWFQTLKNGSTLNPSYFPDTRRGVVIRAEVEVEAVAVYLQIKG</sequence>
<organism evidence="1">
    <name type="scientific">Arabidopsis thaliana</name>
    <name type="common">Mouse-ear cress</name>
    <dbReference type="NCBI Taxonomy" id="3702"/>
    <lineage>
        <taxon>Eukaryota</taxon>
        <taxon>Viridiplantae</taxon>
        <taxon>Streptophyta</taxon>
        <taxon>Embryophyta</taxon>
        <taxon>Tracheophyta</taxon>
        <taxon>Spermatophyta</taxon>
        <taxon>Magnoliopsida</taxon>
        <taxon>eudicotyledons</taxon>
        <taxon>Gunneridae</taxon>
        <taxon>Pentapetalae</taxon>
        <taxon>rosids</taxon>
        <taxon>malvids</taxon>
        <taxon>Brassicales</taxon>
        <taxon>Brassicaceae</taxon>
        <taxon>Camelineae</taxon>
        <taxon>Arabidopsis</taxon>
    </lineage>
</organism>
<accession>A0MED1</accession>
<evidence type="ECO:0000313" key="1">
    <source>
        <dbReference type="EMBL" id="ABK28150.1"/>
    </source>
</evidence>
<feature type="non-terminal residue" evidence="1">
    <location>
        <position position="53"/>
    </location>
</feature>
<dbReference type="EMBL" id="DQ652901">
    <property type="protein sequence ID" value="ABK28150.1"/>
    <property type="molecule type" value="Genomic_DNA"/>
</dbReference>
<proteinExistence type="predicted"/>
<dbReference type="AlphaFoldDB" id="A0MED1"/>
<protein>
    <submittedName>
        <fullName evidence="1">Uncharacterized protein</fullName>
    </submittedName>
</protein>